<feature type="region of interest" description="Disordered" evidence="1">
    <location>
        <begin position="214"/>
        <end position="240"/>
    </location>
</feature>
<dbReference type="AlphaFoldDB" id="G0MDH2"/>
<organism evidence="3">
    <name type="scientific">Caenorhabditis brenneri</name>
    <name type="common">Nematode worm</name>
    <dbReference type="NCBI Taxonomy" id="135651"/>
    <lineage>
        <taxon>Eukaryota</taxon>
        <taxon>Metazoa</taxon>
        <taxon>Ecdysozoa</taxon>
        <taxon>Nematoda</taxon>
        <taxon>Chromadorea</taxon>
        <taxon>Rhabditida</taxon>
        <taxon>Rhabditina</taxon>
        <taxon>Rhabditomorpha</taxon>
        <taxon>Rhabditoidea</taxon>
        <taxon>Rhabditidae</taxon>
        <taxon>Peloderinae</taxon>
        <taxon>Caenorhabditis</taxon>
    </lineage>
</organism>
<evidence type="ECO:0000256" key="1">
    <source>
        <dbReference type="SAM" id="MobiDB-lite"/>
    </source>
</evidence>
<dbReference type="Proteomes" id="UP000008068">
    <property type="component" value="Unassembled WGS sequence"/>
</dbReference>
<accession>G0MDH2</accession>
<gene>
    <name evidence="2" type="ORF">CAEBREN_09480</name>
</gene>
<dbReference type="EMBL" id="GL379790">
    <property type="protein sequence ID" value="EGT49825.1"/>
    <property type="molecule type" value="Genomic_DNA"/>
</dbReference>
<keyword evidence="3" id="KW-1185">Reference proteome</keyword>
<evidence type="ECO:0000313" key="3">
    <source>
        <dbReference type="Proteomes" id="UP000008068"/>
    </source>
</evidence>
<sequence length="240" mass="27784">MNNNNNEYQNMQHRAIPDNAARNYPRILRRPTRPQQGGRAVQLVPPMAPNVGGRQEIAARLVHQEDFDQRRYAARRADAERVRLQMLQLNHQQARAVQELPHARFEMVQGVNGPVRLIRPRGNMPPNQPEQFLHPAPRRQQGQHMGNAQDARPDFLAAIFNELENLRNEIGAQRQILREEAQHRRQENAARNDQMDVFLANINELVALVMDQDVNDESDEEDEEQDEMPEAEIVEIGPLW</sequence>
<proteinExistence type="predicted"/>
<reference evidence="3" key="1">
    <citation type="submission" date="2011-07" db="EMBL/GenBank/DDBJ databases">
        <authorList>
            <consortium name="Caenorhabditis brenneri Sequencing and Analysis Consortium"/>
            <person name="Wilson R.K."/>
        </authorList>
    </citation>
    <scope>NUCLEOTIDE SEQUENCE [LARGE SCALE GENOMIC DNA]</scope>
    <source>
        <strain evidence="3">PB2801</strain>
    </source>
</reference>
<name>G0MDH2_CAEBE</name>
<dbReference type="InParanoid" id="G0MDH2"/>
<feature type="compositionally biased region" description="Acidic residues" evidence="1">
    <location>
        <begin position="214"/>
        <end position="233"/>
    </location>
</feature>
<evidence type="ECO:0000313" key="2">
    <source>
        <dbReference type="EMBL" id="EGT49825.1"/>
    </source>
</evidence>
<protein>
    <submittedName>
        <fullName evidence="2">Uncharacterized protein</fullName>
    </submittedName>
</protein>
<dbReference type="HOGENOM" id="CLU_1157291_0_0_1"/>